<keyword evidence="4" id="KW-1185">Reference proteome</keyword>
<dbReference type="EMBL" id="JALAZD010000001">
    <property type="protein sequence ID" value="MCI0126294.1"/>
    <property type="molecule type" value="Genomic_DNA"/>
</dbReference>
<dbReference type="PROSITE" id="PS50110">
    <property type="entry name" value="RESPONSE_REGULATORY"/>
    <property type="match status" value="1"/>
</dbReference>
<name>A0AA41QM02_9HYPH</name>
<dbReference type="Gene3D" id="3.40.50.2300">
    <property type="match status" value="1"/>
</dbReference>
<reference evidence="3" key="1">
    <citation type="submission" date="2022-03" db="EMBL/GenBank/DDBJ databases">
        <title>The complete genome sequence of a Methyloterrigena soli.</title>
        <authorList>
            <person name="Zi Z."/>
        </authorList>
    </citation>
    <scope>NUCLEOTIDE SEQUENCE</scope>
    <source>
        <strain evidence="3">M48</strain>
    </source>
</reference>
<dbReference type="Proteomes" id="UP001156140">
    <property type="component" value="Unassembled WGS sequence"/>
</dbReference>
<dbReference type="NCBIfam" id="NF009972">
    <property type="entry name" value="PRK13435.1-3"/>
    <property type="match status" value="1"/>
</dbReference>
<comment type="caution">
    <text evidence="3">The sequence shown here is derived from an EMBL/GenBank/DDBJ whole genome shotgun (WGS) entry which is preliminary data.</text>
</comment>
<evidence type="ECO:0000313" key="3">
    <source>
        <dbReference type="EMBL" id="MCI0126294.1"/>
    </source>
</evidence>
<dbReference type="Pfam" id="PF00072">
    <property type="entry name" value="Response_reg"/>
    <property type="match status" value="1"/>
</dbReference>
<evidence type="ECO:0000313" key="4">
    <source>
        <dbReference type="Proteomes" id="UP001156140"/>
    </source>
</evidence>
<dbReference type="InterPro" id="IPR011006">
    <property type="entry name" value="CheY-like_superfamily"/>
</dbReference>
<dbReference type="RefSeq" id="WP_281735227.1">
    <property type="nucleotide sequence ID" value="NZ_JAKETQ010000001.1"/>
</dbReference>
<feature type="domain" description="Response regulatory" evidence="2">
    <location>
        <begin position="11"/>
        <end position="120"/>
    </location>
</feature>
<gene>
    <name evidence="3" type="ORF">ML536_05590</name>
</gene>
<organism evidence="3 4">
    <name type="scientific">Paradevosia shaoguanensis</name>
    <dbReference type="NCBI Taxonomy" id="1335043"/>
    <lineage>
        <taxon>Bacteria</taxon>
        <taxon>Pseudomonadati</taxon>
        <taxon>Pseudomonadota</taxon>
        <taxon>Alphaproteobacteria</taxon>
        <taxon>Hyphomicrobiales</taxon>
        <taxon>Devosiaceae</taxon>
        <taxon>Paradevosia</taxon>
    </lineage>
</organism>
<accession>A0AA41QM02</accession>
<keyword evidence="1" id="KW-0597">Phosphoprotein</keyword>
<feature type="modified residue" description="4-aspartylphosphate" evidence="1">
    <location>
        <position position="59"/>
    </location>
</feature>
<sequence length="141" mass="14960">MPTATQKSAERVLIVEDEILVAIDIESVLGEMGLAPVGIAADKTSALRLAERADVALVDINLRDGPTGPQIGRDLAARGITVLFMTANPEQLGNGVPGTLGVLTKPVADAELRQAIRFAVSRREKERHAPPRSLQLFDSAA</sequence>
<evidence type="ECO:0000256" key="1">
    <source>
        <dbReference type="PROSITE-ProRule" id="PRU00169"/>
    </source>
</evidence>
<dbReference type="SUPFAM" id="SSF52172">
    <property type="entry name" value="CheY-like"/>
    <property type="match status" value="1"/>
</dbReference>
<dbReference type="AlphaFoldDB" id="A0AA41QM02"/>
<proteinExistence type="predicted"/>
<protein>
    <submittedName>
        <fullName evidence="3">Response regulator</fullName>
    </submittedName>
</protein>
<dbReference type="InterPro" id="IPR001789">
    <property type="entry name" value="Sig_transdc_resp-reg_receiver"/>
</dbReference>
<dbReference type="SMART" id="SM00448">
    <property type="entry name" value="REC"/>
    <property type="match status" value="1"/>
</dbReference>
<dbReference type="GO" id="GO:0000160">
    <property type="term" value="P:phosphorelay signal transduction system"/>
    <property type="evidence" value="ECO:0007669"/>
    <property type="project" value="InterPro"/>
</dbReference>
<evidence type="ECO:0000259" key="2">
    <source>
        <dbReference type="PROSITE" id="PS50110"/>
    </source>
</evidence>